<feature type="chain" id="PRO_5025631129" evidence="2">
    <location>
        <begin position="20"/>
        <end position="147"/>
    </location>
</feature>
<accession>A0A6A6HI74</accession>
<protein>
    <submittedName>
        <fullName evidence="3">Uncharacterized protein</fullName>
    </submittedName>
</protein>
<organism evidence="3 4">
    <name type="scientific">Viridothelium virens</name>
    <name type="common">Speckled blister lichen</name>
    <name type="synonym">Trypethelium virens</name>
    <dbReference type="NCBI Taxonomy" id="1048519"/>
    <lineage>
        <taxon>Eukaryota</taxon>
        <taxon>Fungi</taxon>
        <taxon>Dikarya</taxon>
        <taxon>Ascomycota</taxon>
        <taxon>Pezizomycotina</taxon>
        <taxon>Dothideomycetes</taxon>
        <taxon>Dothideomycetes incertae sedis</taxon>
        <taxon>Trypetheliales</taxon>
        <taxon>Trypetheliaceae</taxon>
        <taxon>Viridothelium</taxon>
    </lineage>
</organism>
<dbReference type="EMBL" id="ML991778">
    <property type="protein sequence ID" value="KAF2237844.1"/>
    <property type="molecule type" value="Genomic_DNA"/>
</dbReference>
<evidence type="ECO:0000313" key="4">
    <source>
        <dbReference type="Proteomes" id="UP000800092"/>
    </source>
</evidence>
<keyword evidence="2" id="KW-0732">Signal</keyword>
<dbReference type="AlphaFoldDB" id="A0A6A6HI74"/>
<evidence type="ECO:0000256" key="1">
    <source>
        <dbReference type="SAM" id="MobiDB-lite"/>
    </source>
</evidence>
<feature type="region of interest" description="Disordered" evidence="1">
    <location>
        <begin position="94"/>
        <end position="147"/>
    </location>
</feature>
<keyword evidence="4" id="KW-1185">Reference proteome</keyword>
<evidence type="ECO:0000256" key="2">
    <source>
        <dbReference type="SAM" id="SignalP"/>
    </source>
</evidence>
<evidence type="ECO:0000313" key="3">
    <source>
        <dbReference type="EMBL" id="KAF2237844.1"/>
    </source>
</evidence>
<feature type="signal peptide" evidence="2">
    <location>
        <begin position="1"/>
        <end position="19"/>
    </location>
</feature>
<dbReference type="Proteomes" id="UP000800092">
    <property type="component" value="Unassembled WGS sequence"/>
</dbReference>
<name>A0A6A6HI74_VIRVR</name>
<gene>
    <name evidence="3" type="ORF">EV356DRAFT_509738</name>
</gene>
<feature type="compositionally biased region" description="Basic and acidic residues" evidence="1">
    <location>
        <begin position="109"/>
        <end position="133"/>
    </location>
</feature>
<sequence>MYFTPAVLALLTALSSVSAAPSTHPQGQNNSTISISIFTNSTGGCTGTPQKIPVDLSDTHCTPLPAGIFAVQPEFGTSDQDDLVFFRDVKCATNGTHAHPPRPTASDSAQHEKAECLKAEKRADRTTAEHEGNVHWAAYKAEPKRRN</sequence>
<reference evidence="3" key="1">
    <citation type="journal article" date="2020" name="Stud. Mycol.">
        <title>101 Dothideomycetes genomes: a test case for predicting lifestyles and emergence of pathogens.</title>
        <authorList>
            <person name="Haridas S."/>
            <person name="Albert R."/>
            <person name="Binder M."/>
            <person name="Bloem J."/>
            <person name="Labutti K."/>
            <person name="Salamov A."/>
            <person name="Andreopoulos B."/>
            <person name="Baker S."/>
            <person name="Barry K."/>
            <person name="Bills G."/>
            <person name="Bluhm B."/>
            <person name="Cannon C."/>
            <person name="Castanera R."/>
            <person name="Culley D."/>
            <person name="Daum C."/>
            <person name="Ezra D."/>
            <person name="Gonzalez J."/>
            <person name="Henrissat B."/>
            <person name="Kuo A."/>
            <person name="Liang C."/>
            <person name="Lipzen A."/>
            <person name="Lutzoni F."/>
            <person name="Magnuson J."/>
            <person name="Mondo S."/>
            <person name="Nolan M."/>
            <person name="Ohm R."/>
            <person name="Pangilinan J."/>
            <person name="Park H.-J."/>
            <person name="Ramirez L."/>
            <person name="Alfaro M."/>
            <person name="Sun H."/>
            <person name="Tritt A."/>
            <person name="Yoshinaga Y."/>
            <person name="Zwiers L.-H."/>
            <person name="Turgeon B."/>
            <person name="Goodwin S."/>
            <person name="Spatafora J."/>
            <person name="Crous P."/>
            <person name="Grigoriev I."/>
        </authorList>
    </citation>
    <scope>NUCLEOTIDE SEQUENCE</scope>
    <source>
        <strain evidence="3">Tuck. ex Michener</strain>
    </source>
</reference>
<proteinExistence type="predicted"/>